<keyword evidence="6 7" id="KW-0326">Glycosidase</keyword>
<sequence>MRASWKLKLSLAMIAAVGTGLWACNSKLKSAPTLESITEITRSERTIDERVEQILSKLSLEEKIGQMTQITLDVVTKGENVYVSDEPLELDIELLKEAIAKHKVGSILNTANNRARSVEKWNKVIAEIQELSMQEIGIPCLYGIDAIHGTTYTAGATFFPQQIGMAATWNPDLVKQGAQVTAYETRASAIPWNFSPVLDMGRNPAWPRMWETYGEDVYLNAQMGIAAVKGYEGENNELSDSTKVAACIKHFLGYGSEKSGKDRTPAYLPEIELREHYLPSYKAAIDAGAHTIMINSGIINGQPVHANVDYLTTLLRDELKFDGLVVTDWADIQNLQTRDKVVATHKEAIKLAINAGIDMSMVPYTLEFTDLLVELVNEGEISIKRIDESVRRVLKLKLELGLFTKPYPSKDDYPEFGSEKFEKMAYNSAAESITLLKNDKRILPLKKGMKLLVSGPNANSMRTLNGGWSYSWQGEKVEAFAQGYNTILEAVQQKFGETNVKFVEGVTYNHAGQYFEEHVIDINAAVKAAQNVDVILLCLGENTYTESPGNLHDLYISQNQRKLAEALAATGKPVVLVLNEGRPRLISQFDRDMSAIIQTYLPGNFGADALADILIGEVNPSGKLPYSYPMYPNALGTYDHKPSESSNEMDGMYNYDSSLPLQFHFGYGLSYTTFAYKDLKLSKSEIGPEDSFTVSVKVKNVGERLGKEVVQLYTKDLVASITPDSRRLRRFKKVELAPGETKTVSFTLKASDLAFVGKDLKWTLEEGAFKIMIDKETQILKLNNSRQFEHANTL</sequence>
<evidence type="ECO:0000313" key="10">
    <source>
        <dbReference type="Proteomes" id="UP000245535"/>
    </source>
</evidence>
<dbReference type="SMART" id="SM01217">
    <property type="entry name" value="Fn3_like"/>
    <property type="match status" value="1"/>
</dbReference>
<evidence type="ECO:0000259" key="8">
    <source>
        <dbReference type="SMART" id="SM01217"/>
    </source>
</evidence>
<evidence type="ECO:0000256" key="1">
    <source>
        <dbReference type="ARBA" id="ARBA00000448"/>
    </source>
</evidence>
<evidence type="ECO:0000256" key="3">
    <source>
        <dbReference type="ARBA" id="ARBA00012744"/>
    </source>
</evidence>
<keyword evidence="5 7" id="KW-0378">Hydrolase</keyword>
<evidence type="ECO:0000256" key="5">
    <source>
        <dbReference type="ARBA" id="ARBA00022801"/>
    </source>
</evidence>
<dbReference type="Proteomes" id="UP000245535">
    <property type="component" value="Unassembled WGS sequence"/>
</dbReference>
<comment type="catalytic activity">
    <reaction evidence="1">
        <text>Hydrolysis of terminal, non-reducing beta-D-glucosyl residues with release of beta-D-glucose.</text>
        <dbReference type="EC" id="3.2.1.21"/>
    </reaction>
</comment>
<dbReference type="RefSeq" id="WP_109617028.1">
    <property type="nucleotide sequence ID" value="NZ_QGDO01000002.1"/>
</dbReference>
<dbReference type="FunFam" id="3.20.20.300:FF:000007">
    <property type="entry name" value="Lysosomal beta glucosidase"/>
    <property type="match status" value="1"/>
</dbReference>
<dbReference type="Pfam" id="PF01915">
    <property type="entry name" value="Glyco_hydro_3_C"/>
    <property type="match status" value="1"/>
</dbReference>
<dbReference type="InterPro" id="IPR036881">
    <property type="entry name" value="Glyco_hydro_3_C_sf"/>
</dbReference>
<dbReference type="InterPro" id="IPR036962">
    <property type="entry name" value="Glyco_hydro_3_N_sf"/>
</dbReference>
<dbReference type="InterPro" id="IPR001764">
    <property type="entry name" value="Glyco_hydro_3_N"/>
</dbReference>
<dbReference type="PANTHER" id="PTHR30620">
    <property type="entry name" value="PERIPLASMIC BETA-GLUCOSIDASE-RELATED"/>
    <property type="match status" value="1"/>
</dbReference>
<dbReference type="GO" id="GO:0009251">
    <property type="term" value="P:glucan catabolic process"/>
    <property type="evidence" value="ECO:0007669"/>
    <property type="project" value="TreeGrafter"/>
</dbReference>
<dbReference type="EMBL" id="QGDO01000002">
    <property type="protein sequence ID" value="PWJ42909.1"/>
    <property type="molecule type" value="Genomic_DNA"/>
</dbReference>
<feature type="domain" description="Fibronectin type III-like" evidence="8">
    <location>
        <begin position="708"/>
        <end position="777"/>
    </location>
</feature>
<comment type="caution">
    <text evidence="9">The sequence shown here is derived from an EMBL/GenBank/DDBJ whole genome shotgun (WGS) entry which is preliminary data.</text>
</comment>
<evidence type="ECO:0000256" key="6">
    <source>
        <dbReference type="ARBA" id="ARBA00023295"/>
    </source>
</evidence>
<keyword evidence="10" id="KW-1185">Reference proteome</keyword>
<evidence type="ECO:0000313" key="9">
    <source>
        <dbReference type="EMBL" id="PWJ42909.1"/>
    </source>
</evidence>
<dbReference type="InterPro" id="IPR013783">
    <property type="entry name" value="Ig-like_fold"/>
</dbReference>
<dbReference type="Gene3D" id="3.40.50.1700">
    <property type="entry name" value="Glycoside hydrolase family 3 C-terminal domain"/>
    <property type="match status" value="1"/>
</dbReference>
<evidence type="ECO:0000256" key="4">
    <source>
        <dbReference type="ARBA" id="ARBA00022729"/>
    </source>
</evidence>
<proteinExistence type="inferred from homology"/>
<dbReference type="InterPro" id="IPR017853">
    <property type="entry name" value="GH"/>
</dbReference>
<dbReference type="PANTHER" id="PTHR30620:SF16">
    <property type="entry name" value="LYSOSOMAL BETA GLUCOSIDASE"/>
    <property type="match status" value="1"/>
</dbReference>
<evidence type="ECO:0000256" key="7">
    <source>
        <dbReference type="RuleBase" id="RU361161"/>
    </source>
</evidence>
<dbReference type="InterPro" id="IPR019800">
    <property type="entry name" value="Glyco_hydro_3_AS"/>
</dbReference>
<evidence type="ECO:0000256" key="2">
    <source>
        <dbReference type="ARBA" id="ARBA00005336"/>
    </source>
</evidence>
<dbReference type="GO" id="GO:0008422">
    <property type="term" value="F:beta-glucosidase activity"/>
    <property type="evidence" value="ECO:0007669"/>
    <property type="project" value="UniProtKB-EC"/>
</dbReference>
<keyword evidence="4" id="KW-0732">Signal</keyword>
<dbReference type="PROSITE" id="PS00775">
    <property type="entry name" value="GLYCOSYL_HYDROL_F3"/>
    <property type="match status" value="1"/>
</dbReference>
<dbReference type="Pfam" id="PF14310">
    <property type="entry name" value="Fn3-like"/>
    <property type="match status" value="1"/>
</dbReference>
<dbReference type="Gene3D" id="3.20.20.300">
    <property type="entry name" value="Glycoside hydrolase, family 3, N-terminal domain"/>
    <property type="match status" value="1"/>
</dbReference>
<dbReference type="EC" id="3.2.1.21" evidence="3"/>
<dbReference type="FunFam" id="2.60.40.10:FF:000495">
    <property type="entry name" value="Periplasmic beta-glucosidase"/>
    <property type="match status" value="1"/>
</dbReference>
<dbReference type="SUPFAM" id="SSF51445">
    <property type="entry name" value="(Trans)glycosidases"/>
    <property type="match status" value="1"/>
</dbReference>
<protein>
    <recommendedName>
        <fullName evidence="3">beta-glucosidase</fullName>
        <ecNumber evidence="3">3.2.1.21</ecNumber>
    </recommendedName>
</protein>
<accession>A0A315ZCS2</accession>
<dbReference type="Gene3D" id="2.60.40.10">
    <property type="entry name" value="Immunoglobulins"/>
    <property type="match status" value="1"/>
</dbReference>
<dbReference type="InterPro" id="IPR051915">
    <property type="entry name" value="Cellulose_Degrad_GH3"/>
</dbReference>
<dbReference type="SUPFAM" id="SSF52279">
    <property type="entry name" value="Beta-D-glucan exohydrolase, C-terminal domain"/>
    <property type="match status" value="1"/>
</dbReference>
<dbReference type="PRINTS" id="PR00133">
    <property type="entry name" value="GLHYDRLASE3"/>
</dbReference>
<dbReference type="InterPro" id="IPR002772">
    <property type="entry name" value="Glyco_hydro_3_C"/>
</dbReference>
<reference evidence="9 10" key="1">
    <citation type="submission" date="2018-03" db="EMBL/GenBank/DDBJ databases">
        <title>Genomic Encyclopedia of Archaeal and Bacterial Type Strains, Phase II (KMG-II): from individual species to whole genera.</title>
        <authorList>
            <person name="Goeker M."/>
        </authorList>
    </citation>
    <scope>NUCLEOTIDE SEQUENCE [LARGE SCALE GENOMIC DNA]</scope>
    <source>
        <strain evidence="9 10">DSM 28229</strain>
    </source>
</reference>
<dbReference type="Pfam" id="PF00933">
    <property type="entry name" value="Glyco_hydro_3"/>
    <property type="match status" value="1"/>
</dbReference>
<comment type="similarity">
    <text evidence="2 7">Belongs to the glycosyl hydrolase 3 family.</text>
</comment>
<gene>
    <name evidence="9" type="ORF">BC781_102455</name>
</gene>
<dbReference type="AlphaFoldDB" id="A0A315ZCS2"/>
<organism evidence="9 10">
    <name type="scientific">Sediminitomix flava</name>
    <dbReference type="NCBI Taxonomy" id="379075"/>
    <lineage>
        <taxon>Bacteria</taxon>
        <taxon>Pseudomonadati</taxon>
        <taxon>Bacteroidota</taxon>
        <taxon>Cytophagia</taxon>
        <taxon>Cytophagales</taxon>
        <taxon>Flammeovirgaceae</taxon>
        <taxon>Sediminitomix</taxon>
    </lineage>
</organism>
<dbReference type="OrthoDB" id="9805821at2"/>
<name>A0A315ZCS2_SEDFL</name>
<dbReference type="InterPro" id="IPR026891">
    <property type="entry name" value="Fn3-like"/>
</dbReference>